<proteinExistence type="predicted"/>
<dbReference type="PROSITE" id="PS51257">
    <property type="entry name" value="PROKAR_LIPOPROTEIN"/>
    <property type="match status" value="1"/>
</dbReference>
<evidence type="ECO:0000313" key="2">
    <source>
        <dbReference type="EMBL" id="VFB13931.1"/>
    </source>
</evidence>
<dbReference type="Proteomes" id="UP000396835">
    <property type="component" value="Unassembled WGS sequence"/>
</dbReference>
<evidence type="ECO:0000256" key="1">
    <source>
        <dbReference type="SAM" id="SignalP"/>
    </source>
</evidence>
<dbReference type="OrthoDB" id="1046276at2"/>
<keyword evidence="1" id="KW-0732">Signal</keyword>
<organism evidence="2 3">
    <name type="scientific">Prevotella heparinolytica</name>
    <dbReference type="NCBI Taxonomy" id="28113"/>
    <lineage>
        <taxon>Bacteria</taxon>
        <taxon>Pseudomonadati</taxon>
        <taxon>Bacteroidota</taxon>
        <taxon>Bacteroidia</taxon>
        <taxon>Bacteroidales</taxon>
        <taxon>Bacteroidaceae</taxon>
        <taxon>Bacteroides</taxon>
    </lineage>
</organism>
<gene>
    <name evidence="2" type="ORF">NCTC7812_01464</name>
</gene>
<evidence type="ECO:0000313" key="3">
    <source>
        <dbReference type="Proteomes" id="UP000396835"/>
    </source>
</evidence>
<feature type="signal peptide" evidence="1">
    <location>
        <begin position="1"/>
        <end position="23"/>
    </location>
</feature>
<dbReference type="EMBL" id="CAACYH010000004">
    <property type="protein sequence ID" value="VFB13931.1"/>
    <property type="molecule type" value="Genomic_DNA"/>
</dbReference>
<sequence>MKKNVFKSLLTVCAFAAAFASCSNENNDIPNVGKDTKSVFVKLDLNQKPQTKAVEAPINTGTKAQVSELHVYFYKDSDKSIQKYLKINGASTPSLTDLTTTGAQIADVPEAADRVLVRGNVPSSITLPTSGLITAVENLEINITTQNDKDNILLGHVAVTIQTYGGGVAPIAGMQNGDKYAEVTLEPAVARIEVEGLQAQGAVINGFELEGIYLTNFFEKLKMGDGSSIAPKIQYGADAAKYDENAATTLYTTANKGKLFDKFAPALAASGSPLEVTPTPSTDRWAYHAFGNDATAANDQLQLIFKLSSVTTAPGSGVTIAGTQFLTVRGFKDSGTGAIVQLEKGKIYTISKADFKFDESNLTTVPNTNAVGVWLKVTVQPWTVVPVKPNL</sequence>
<dbReference type="RefSeq" id="WP_131752134.1">
    <property type="nucleotide sequence ID" value="NZ_CAACYH010000004.1"/>
</dbReference>
<name>A0A449I3A3_9BACE</name>
<accession>A0A449I3A3</accession>
<dbReference type="AlphaFoldDB" id="A0A449I3A3"/>
<protein>
    <submittedName>
        <fullName evidence="2">Major fimbrial subunit protein (FimA)</fullName>
    </submittedName>
</protein>
<reference evidence="2 3" key="1">
    <citation type="submission" date="2019-02" db="EMBL/GenBank/DDBJ databases">
        <authorList>
            <consortium name="Pathogen Informatics"/>
        </authorList>
    </citation>
    <scope>NUCLEOTIDE SEQUENCE [LARGE SCALE GENOMIC DNA]</scope>
    <source>
        <strain evidence="2 3">3012STDY7078512</strain>
    </source>
</reference>
<feature type="chain" id="PRO_5019259598" evidence="1">
    <location>
        <begin position="24"/>
        <end position="391"/>
    </location>
</feature>